<name>A0A644V4B9_9ZZZZ</name>
<evidence type="ECO:0000259" key="1">
    <source>
        <dbReference type="PROSITE" id="PS51379"/>
    </source>
</evidence>
<reference evidence="2" key="1">
    <citation type="submission" date="2019-08" db="EMBL/GenBank/DDBJ databases">
        <authorList>
            <person name="Kucharzyk K."/>
            <person name="Murdoch R.W."/>
            <person name="Higgins S."/>
            <person name="Loffler F."/>
        </authorList>
    </citation>
    <scope>NUCLEOTIDE SEQUENCE</scope>
</reference>
<sequence>MRYLLKRSLDEIKEKIKKGDANVFTAQEIKEAIKNEEDIKFDDVDVVTCGTCGIMSGTAAIFHIGVTEPGVFQKAKKVYLNGVPAYPGPCPNELLGSVDVIAYGTEHSVRDHEYGGGFLFKDLLSGNDIDVEVEAIDGQKFETTVNIEDIPRAQIIGVRMAFRNYTAFVNPANDVVNSIFNGIPMKGGLDQFSFSGCGDLNPLQNDVGRNVIKEGTKILFNGGPGVVLGSGTRSSDTKPNLMLTGDMLKMSSEYIGGFKTGAGPEIYDSVAIPIPILNENIFNDVKIVNSDIPLVVADIHGRHLPLTETSYDKVWEGYDERPTFNSSNFKKEDNIEVQKACPTNAINDNGTINLDKCFGCGLCAYITKNKTYNMNLGSVDLEIENKNHNIPITCRQSDIQRGKKISVKLKQEINNGEFEL</sequence>
<organism evidence="2">
    <name type="scientific">bioreactor metagenome</name>
    <dbReference type="NCBI Taxonomy" id="1076179"/>
    <lineage>
        <taxon>unclassified sequences</taxon>
        <taxon>metagenomes</taxon>
        <taxon>ecological metagenomes</taxon>
    </lineage>
</organism>
<proteinExistence type="predicted"/>
<dbReference type="InterPro" id="IPR017677">
    <property type="entry name" value="Methan_mark_16"/>
</dbReference>
<dbReference type="EMBL" id="VSSQ01000217">
    <property type="protein sequence ID" value="MPL86180.1"/>
    <property type="molecule type" value="Genomic_DNA"/>
</dbReference>
<dbReference type="NCBIfam" id="TIGR03287">
    <property type="entry name" value="methan_mark_16"/>
    <property type="match status" value="1"/>
</dbReference>
<feature type="domain" description="4Fe-4S ferredoxin-type" evidence="1">
    <location>
        <begin position="348"/>
        <end position="377"/>
    </location>
</feature>
<dbReference type="InterPro" id="IPR017896">
    <property type="entry name" value="4Fe4S_Fe-S-bd"/>
</dbReference>
<dbReference type="InterPro" id="IPR002708">
    <property type="entry name" value="HcyBio"/>
</dbReference>
<dbReference type="Pfam" id="PF01837">
    <property type="entry name" value="HcyBio"/>
    <property type="match status" value="1"/>
</dbReference>
<evidence type="ECO:0000313" key="2">
    <source>
        <dbReference type="EMBL" id="MPL86180.1"/>
    </source>
</evidence>
<dbReference type="SUPFAM" id="SSF54862">
    <property type="entry name" value="4Fe-4S ferredoxins"/>
    <property type="match status" value="1"/>
</dbReference>
<gene>
    <name evidence="2" type="ORF">SDC9_32157</name>
</gene>
<dbReference type="AlphaFoldDB" id="A0A644V4B9"/>
<accession>A0A644V4B9</accession>
<protein>
    <recommendedName>
        <fullName evidence="1">4Fe-4S ferredoxin-type domain-containing protein</fullName>
    </recommendedName>
</protein>
<dbReference type="PROSITE" id="PS51379">
    <property type="entry name" value="4FE4S_FER_2"/>
    <property type="match status" value="1"/>
</dbReference>
<comment type="caution">
    <text evidence="2">The sequence shown here is derived from an EMBL/GenBank/DDBJ whole genome shotgun (WGS) entry which is preliminary data.</text>
</comment>